<gene>
    <name evidence="10" type="primary">lacY</name>
    <name evidence="10" type="ORF">GCM10011346_16810</name>
</gene>
<feature type="transmembrane region" description="Helical" evidence="8">
    <location>
        <begin position="145"/>
        <end position="164"/>
    </location>
</feature>
<organism evidence="10 11">
    <name type="scientific">Oceanobacillus neutriphilus</name>
    <dbReference type="NCBI Taxonomy" id="531815"/>
    <lineage>
        <taxon>Bacteria</taxon>
        <taxon>Bacillati</taxon>
        <taxon>Bacillota</taxon>
        <taxon>Bacilli</taxon>
        <taxon>Bacillales</taxon>
        <taxon>Bacillaceae</taxon>
        <taxon>Oceanobacillus</taxon>
    </lineage>
</organism>
<feature type="transmembrane region" description="Helical" evidence="8">
    <location>
        <begin position="371"/>
        <end position="395"/>
    </location>
</feature>
<dbReference type="Proteomes" id="UP000641206">
    <property type="component" value="Unassembled WGS sequence"/>
</dbReference>
<keyword evidence="6 8" id="KW-1133">Transmembrane helix</keyword>
<comment type="subcellular location">
    <subcellularLocation>
        <location evidence="1">Cell inner membrane</location>
        <topology evidence="1">Multi-pass membrane protein</topology>
    </subcellularLocation>
</comment>
<evidence type="ECO:0000313" key="11">
    <source>
        <dbReference type="Proteomes" id="UP000641206"/>
    </source>
</evidence>
<keyword evidence="11" id="KW-1185">Reference proteome</keyword>
<feature type="transmembrane region" description="Helical" evidence="8">
    <location>
        <begin position="286"/>
        <end position="304"/>
    </location>
</feature>
<evidence type="ECO:0000256" key="5">
    <source>
        <dbReference type="ARBA" id="ARBA00022692"/>
    </source>
</evidence>
<feature type="domain" description="Major facilitator superfamily (MFS) profile" evidence="9">
    <location>
        <begin position="1"/>
        <end position="399"/>
    </location>
</feature>
<feature type="transmembrane region" description="Helical" evidence="8">
    <location>
        <begin position="170"/>
        <end position="189"/>
    </location>
</feature>
<dbReference type="EMBL" id="BMLW01000004">
    <property type="protein sequence ID" value="GGP10091.1"/>
    <property type="molecule type" value="Genomic_DNA"/>
</dbReference>
<dbReference type="PRINTS" id="PR00174">
    <property type="entry name" value="LACYSMPORT"/>
</dbReference>
<protein>
    <submittedName>
        <fullName evidence="10">MFS transporter</fullName>
    </submittedName>
</protein>
<evidence type="ECO:0000256" key="6">
    <source>
        <dbReference type="ARBA" id="ARBA00022989"/>
    </source>
</evidence>
<reference evidence="11" key="1">
    <citation type="journal article" date="2019" name="Int. J. Syst. Evol. Microbiol.">
        <title>The Global Catalogue of Microorganisms (GCM) 10K type strain sequencing project: providing services to taxonomists for standard genome sequencing and annotation.</title>
        <authorList>
            <consortium name="The Broad Institute Genomics Platform"/>
            <consortium name="The Broad Institute Genome Sequencing Center for Infectious Disease"/>
            <person name="Wu L."/>
            <person name="Ma J."/>
        </authorList>
    </citation>
    <scope>NUCLEOTIDE SEQUENCE [LARGE SCALE GENOMIC DNA]</scope>
    <source>
        <strain evidence="11">CGMCC 1.7693</strain>
    </source>
</reference>
<feature type="transmembrane region" description="Helical" evidence="8">
    <location>
        <begin position="101"/>
        <end position="125"/>
    </location>
</feature>
<dbReference type="NCBIfam" id="NF007077">
    <property type="entry name" value="PRK09528.1"/>
    <property type="match status" value="1"/>
</dbReference>
<dbReference type="SUPFAM" id="SSF103473">
    <property type="entry name" value="MFS general substrate transporter"/>
    <property type="match status" value="1"/>
</dbReference>
<feature type="transmembrane region" description="Helical" evidence="8">
    <location>
        <begin position="75"/>
        <end position="95"/>
    </location>
</feature>
<evidence type="ECO:0000259" key="9">
    <source>
        <dbReference type="PROSITE" id="PS50850"/>
    </source>
</evidence>
<comment type="caution">
    <text evidence="10">The sequence shown here is derived from an EMBL/GenBank/DDBJ whole genome shotgun (WGS) entry which is preliminary data.</text>
</comment>
<feature type="transmembrane region" description="Helical" evidence="8">
    <location>
        <begin position="253"/>
        <end position="274"/>
    </location>
</feature>
<dbReference type="PANTHER" id="PTHR23522:SF10">
    <property type="entry name" value="3-PHENYLPROPIONIC ACID TRANSPORTER-RELATED"/>
    <property type="match status" value="1"/>
</dbReference>
<evidence type="ECO:0000313" key="10">
    <source>
        <dbReference type="EMBL" id="GGP10091.1"/>
    </source>
</evidence>
<feature type="transmembrane region" description="Helical" evidence="8">
    <location>
        <begin position="344"/>
        <end position="365"/>
    </location>
</feature>
<feature type="transmembrane region" description="Helical" evidence="8">
    <location>
        <begin position="49"/>
        <end position="66"/>
    </location>
</feature>
<dbReference type="PANTHER" id="PTHR23522">
    <property type="entry name" value="BLL5896 PROTEIN"/>
    <property type="match status" value="1"/>
</dbReference>
<dbReference type="NCBIfam" id="TIGR00882">
    <property type="entry name" value="2A0105"/>
    <property type="match status" value="1"/>
</dbReference>
<sequence>MHMFKNKNYWFSSGYLFLFFITWSIWWSFYSIWLNGTLGLTGSQTGTVFSINSFLSLIFMLLYGVIQDKIGTKKYLIWFQSIFLIGTGPFIIYVYEPLLQSNFTIGAILGGFYFGAGFIAGVAFLESYAEKLSRKFNFEYGTSRMWGSIGYACATLTAGLLLSINPHLNFWIASVAGVGFFLLNCFFKVDVNETEEDKTASLRIKDIVSIVKVKKFWYFVLFLFGTACIYTIYDVQLFPVYFTQHFTDTDMGYQVFGYLNSFQVFLESAMLFAAPFIVNKVGAKQSLILAGVIMGTRIIGSALVDSTIAISLIKLLHGIELPILLIAIFKYIALNFDQRLSATIYLIGFKISGEIGVIAFSSVIGKLYDNTGFITTFFVLGAIVYVFTVAAIFFLSNHKSKRNEDIQYEPAEDTQ</sequence>
<keyword evidence="2" id="KW-0813">Transport</keyword>
<feature type="transmembrane region" description="Helical" evidence="8">
    <location>
        <begin position="310"/>
        <end position="332"/>
    </location>
</feature>
<proteinExistence type="predicted"/>
<dbReference type="Gene3D" id="1.20.1250.20">
    <property type="entry name" value="MFS general substrate transporter like domains"/>
    <property type="match status" value="2"/>
</dbReference>
<accession>A0ABQ2NT82</accession>
<name>A0ABQ2NT82_9BACI</name>
<dbReference type="Pfam" id="PF01306">
    <property type="entry name" value="LacY_symp"/>
    <property type="match status" value="1"/>
</dbReference>
<evidence type="ECO:0000256" key="8">
    <source>
        <dbReference type="SAM" id="Phobius"/>
    </source>
</evidence>
<keyword evidence="3" id="KW-1003">Cell membrane</keyword>
<feature type="transmembrane region" description="Helical" evidence="8">
    <location>
        <begin position="216"/>
        <end position="233"/>
    </location>
</feature>
<evidence type="ECO:0000256" key="3">
    <source>
        <dbReference type="ARBA" id="ARBA00022475"/>
    </source>
</evidence>
<evidence type="ECO:0000256" key="1">
    <source>
        <dbReference type="ARBA" id="ARBA00004429"/>
    </source>
</evidence>
<keyword evidence="5 8" id="KW-0812">Transmembrane</keyword>
<dbReference type="InterPro" id="IPR036259">
    <property type="entry name" value="MFS_trans_sf"/>
</dbReference>
<dbReference type="InterPro" id="IPR020846">
    <property type="entry name" value="MFS_dom"/>
</dbReference>
<evidence type="ECO:0000256" key="4">
    <source>
        <dbReference type="ARBA" id="ARBA00022519"/>
    </source>
</evidence>
<dbReference type="InterPro" id="IPR000576">
    <property type="entry name" value="LacY/RafB_perm_fam"/>
</dbReference>
<feature type="transmembrane region" description="Helical" evidence="8">
    <location>
        <begin position="9"/>
        <end position="29"/>
    </location>
</feature>
<evidence type="ECO:0000256" key="2">
    <source>
        <dbReference type="ARBA" id="ARBA00022448"/>
    </source>
</evidence>
<keyword evidence="4" id="KW-0997">Cell inner membrane</keyword>
<evidence type="ECO:0000256" key="7">
    <source>
        <dbReference type="ARBA" id="ARBA00023136"/>
    </source>
</evidence>
<dbReference type="PROSITE" id="PS50850">
    <property type="entry name" value="MFS"/>
    <property type="match status" value="1"/>
</dbReference>
<keyword evidence="7 8" id="KW-0472">Membrane</keyword>